<name>A0A9D9H2J4_9BACT</name>
<dbReference type="AlphaFoldDB" id="A0A9D9H2J4"/>
<protein>
    <recommendedName>
        <fullName evidence="4">Lipoprotein</fullName>
    </recommendedName>
</protein>
<organism evidence="2 3">
    <name type="scientific">Candidatus Pullibacteroides excrementavium</name>
    <dbReference type="NCBI Taxonomy" id="2840905"/>
    <lineage>
        <taxon>Bacteria</taxon>
        <taxon>Pseudomonadati</taxon>
        <taxon>Bacteroidota</taxon>
        <taxon>Bacteroidia</taxon>
        <taxon>Bacteroidales</taxon>
        <taxon>Candidatus Pullibacteroides</taxon>
    </lineage>
</organism>
<evidence type="ECO:0000313" key="3">
    <source>
        <dbReference type="Proteomes" id="UP000823612"/>
    </source>
</evidence>
<sequence length="318" mass="35729">MKTKALKWALAVFGLGLVAFFACEPDPEYKDPNDNPQTGPVTDTVNQDTVSSLLDFTILYEGIGSGIPDYILADFQNQFYLVLSDQNSFSMMCGYAMYPDQVIPQEIDFGRYQVICLLDTLRTHPTYMMGIASIQDKGDCIEVQVKREYDSKPGKYSQAYVFARMPKTDKPVEFVDLPFEADVTAPDYMPEMGVSECLNMAKGLAGEETVWFRFTDDGHLIIEHRSVELNCAETLVATSMERDGQKLTITEEEQLGPDGELALCVCAKNVAYRLDVPAGEDSLEVNYRWTTFDRGLRTRTFKIPGHGSGEIYIGKNLW</sequence>
<accession>A0A9D9H2J4</accession>
<feature type="signal peptide" evidence="1">
    <location>
        <begin position="1"/>
        <end position="24"/>
    </location>
</feature>
<dbReference type="EMBL" id="JADIMZ010000061">
    <property type="protein sequence ID" value="MBO8432458.1"/>
    <property type="molecule type" value="Genomic_DNA"/>
</dbReference>
<dbReference type="Proteomes" id="UP000823612">
    <property type="component" value="Unassembled WGS sequence"/>
</dbReference>
<dbReference type="PROSITE" id="PS51257">
    <property type="entry name" value="PROKAR_LIPOPROTEIN"/>
    <property type="match status" value="1"/>
</dbReference>
<evidence type="ECO:0000313" key="2">
    <source>
        <dbReference type="EMBL" id="MBO8432458.1"/>
    </source>
</evidence>
<feature type="chain" id="PRO_5038912975" description="Lipoprotein" evidence="1">
    <location>
        <begin position="25"/>
        <end position="318"/>
    </location>
</feature>
<keyword evidence="1" id="KW-0732">Signal</keyword>
<gene>
    <name evidence="2" type="ORF">IAB08_04085</name>
</gene>
<reference evidence="2" key="2">
    <citation type="journal article" date="2021" name="PeerJ">
        <title>Extensive microbial diversity within the chicken gut microbiome revealed by metagenomics and culture.</title>
        <authorList>
            <person name="Gilroy R."/>
            <person name="Ravi A."/>
            <person name="Getino M."/>
            <person name="Pursley I."/>
            <person name="Horton D.L."/>
            <person name="Alikhan N.F."/>
            <person name="Baker D."/>
            <person name="Gharbi K."/>
            <person name="Hall N."/>
            <person name="Watson M."/>
            <person name="Adriaenssens E.M."/>
            <person name="Foster-Nyarko E."/>
            <person name="Jarju S."/>
            <person name="Secka A."/>
            <person name="Antonio M."/>
            <person name="Oren A."/>
            <person name="Chaudhuri R.R."/>
            <person name="La Ragione R."/>
            <person name="Hildebrand F."/>
            <person name="Pallen M.J."/>
        </authorList>
    </citation>
    <scope>NUCLEOTIDE SEQUENCE</scope>
    <source>
        <strain evidence="2">2889</strain>
    </source>
</reference>
<comment type="caution">
    <text evidence="2">The sequence shown here is derived from an EMBL/GenBank/DDBJ whole genome shotgun (WGS) entry which is preliminary data.</text>
</comment>
<reference evidence="2" key="1">
    <citation type="submission" date="2020-10" db="EMBL/GenBank/DDBJ databases">
        <authorList>
            <person name="Gilroy R."/>
        </authorList>
    </citation>
    <scope>NUCLEOTIDE SEQUENCE</scope>
    <source>
        <strain evidence="2">2889</strain>
    </source>
</reference>
<evidence type="ECO:0008006" key="4">
    <source>
        <dbReference type="Google" id="ProtNLM"/>
    </source>
</evidence>
<proteinExistence type="predicted"/>
<evidence type="ECO:0000256" key="1">
    <source>
        <dbReference type="SAM" id="SignalP"/>
    </source>
</evidence>